<keyword evidence="5" id="KW-1185">Reference proteome</keyword>
<dbReference type="AlphaFoldDB" id="A0A5C6AJC4"/>
<dbReference type="SUPFAM" id="SSF52540">
    <property type="entry name" value="P-loop containing nucleoside triphosphate hydrolases"/>
    <property type="match status" value="1"/>
</dbReference>
<keyword evidence="4" id="KW-0378">Hydrolase</keyword>
<dbReference type="InterPro" id="IPR027417">
    <property type="entry name" value="P-loop_NTPase"/>
</dbReference>
<dbReference type="SMART" id="SM00382">
    <property type="entry name" value="AAA"/>
    <property type="match status" value="1"/>
</dbReference>
<dbReference type="GO" id="GO:0005524">
    <property type="term" value="F:ATP binding"/>
    <property type="evidence" value="ECO:0007669"/>
    <property type="project" value="UniProtKB-KW"/>
</dbReference>
<dbReference type="GO" id="GO:0016887">
    <property type="term" value="F:ATP hydrolysis activity"/>
    <property type="evidence" value="ECO:0007669"/>
    <property type="project" value="InterPro"/>
</dbReference>
<protein>
    <submittedName>
        <fullName evidence="4">Daunorubicin/doxorubicin resistance ATP-binding protein DrrA</fullName>
        <ecNumber evidence="4">3.6.3.-</ecNumber>
    </submittedName>
</protein>
<dbReference type="EMBL" id="SJPR01000001">
    <property type="protein sequence ID" value="TWT99739.1"/>
    <property type="molecule type" value="Genomic_DNA"/>
</dbReference>
<gene>
    <name evidence="4" type="primary">drrA_1</name>
    <name evidence="4" type="ORF">Pla108_06820</name>
</gene>
<dbReference type="PANTHER" id="PTHR43582:SF5">
    <property type="entry name" value="ABC TRANSPORTER"/>
    <property type="match status" value="1"/>
</dbReference>
<dbReference type="PROSITE" id="PS50893">
    <property type="entry name" value="ABC_TRANSPORTER_2"/>
    <property type="match status" value="1"/>
</dbReference>
<dbReference type="Pfam" id="PF00005">
    <property type="entry name" value="ABC_tran"/>
    <property type="match status" value="1"/>
</dbReference>
<dbReference type="PANTHER" id="PTHR43582">
    <property type="entry name" value="LINEARMYCIN RESISTANCE ATP-BINDING PROTEIN LNRL"/>
    <property type="match status" value="1"/>
</dbReference>
<proteinExistence type="predicted"/>
<evidence type="ECO:0000313" key="5">
    <source>
        <dbReference type="Proteomes" id="UP000317421"/>
    </source>
</evidence>
<feature type="domain" description="ABC transporter" evidence="3">
    <location>
        <begin position="10"/>
        <end position="239"/>
    </location>
</feature>
<dbReference type="Proteomes" id="UP000317421">
    <property type="component" value="Unassembled WGS sequence"/>
</dbReference>
<comment type="caution">
    <text evidence="4">The sequence shown here is derived from an EMBL/GenBank/DDBJ whole genome shotgun (WGS) entry which is preliminary data.</text>
</comment>
<evidence type="ECO:0000256" key="2">
    <source>
        <dbReference type="ARBA" id="ARBA00022840"/>
    </source>
</evidence>
<dbReference type="Gene3D" id="3.40.50.300">
    <property type="entry name" value="P-loop containing nucleotide triphosphate hydrolases"/>
    <property type="match status" value="1"/>
</dbReference>
<evidence type="ECO:0000256" key="1">
    <source>
        <dbReference type="ARBA" id="ARBA00022741"/>
    </source>
</evidence>
<evidence type="ECO:0000313" key="4">
    <source>
        <dbReference type="EMBL" id="TWT99739.1"/>
    </source>
</evidence>
<dbReference type="InterPro" id="IPR003439">
    <property type="entry name" value="ABC_transporter-like_ATP-bd"/>
</dbReference>
<keyword evidence="1" id="KW-0547">Nucleotide-binding</keyword>
<sequence>MVNPLPNHAIQIRDVRHRYGDREALRGVSFDVTAGEVFALLGPNGSGKTTLFKLLSTLAPVQSGSLAFFGHDVAREPAVVRSLLGVVFQSPALDKKLRVEENLWCHGRLYGLKGSDLRQRINEGLERFGVADRRRDVVETLSGGLQRRVELAMCLMHQPRVLLLDEPSTGLDPGARADLWRALSEAREQGVTVVATTHLLEEAERADRIAILHQGQLAALDTPEALQASVGGDTITVRTTDPQQLANAITAALDVATLTLDGAVRVEANGATGPELATQLYGRFRDQIDELSIGKPTLEDVFIARTGQRFDN</sequence>
<dbReference type="InterPro" id="IPR003593">
    <property type="entry name" value="AAA+_ATPase"/>
</dbReference>
<accession>A0A5C6AJC4</accession>
<evidence type="ECO:0000259" key="3">
    <source>
        <dbReference type="PROSITE" id="PS50893"/>
    </source>
</evidence>
<name>A0A5C6AJC4_9BACT</name>
<reference evidence="4 5" key="1">
    <citation type="submission" date="2019-02" db="EMBL/GenBank/DDBJ databases">
        <title>Deep-cultivation of Planctomycetes and their phenomic and genomic characterization uncovers novel biology.</title>
        <authorList>
            <person name="Wiegand S."/>
            <person name="Jogler M."/>
            <person name="Boedeker C."/>
            <person name="Pinto D."/>
            <person name="Vollmers J."/>
            <person name="Rivas-Marin E."/>
            <person name="Kohn T."/>
            <person name="Peeters S.H."/>
            <person name="Heuer A."/>
            <person name="Rast P."/>
            <person name="Oberbeckmann S."/>
            <person name="Bunk B."/>
            <person name="Jeske O."/>
            <person name="Meyerdierks A."/>
            <person name="Storesund J.E."/>
            <person name="Kallscheuer N."/>
            <person name="Luecker S."/>
            <person name="Lage O.M."/>
            <person name="Pohl T."/>
            <person name="Merkel B.J."/>
            <person name="Hornburger P."/>
            <person name="Mueller R.-W."/>
            <person name="Bruemmer F."/>
            <person name="Labrenz M."/>
            <person name="Spormann A.M."/>
            <person name="Op Den Camp H."/>
            <person name="Overmann J."/>
            <person name="Amann R."/>
            <person name="Jetten M.S.M."/>
            <person name="Mascher T."/>
            <person name="Medema M.H."/>
            <person name="Devos D.P."/>
            <person name="Kaster A.-K."/>
            <person name="Ovreas L."/>
            <person name="Rohde M."/>
            <person name="Galperin M.Y."/>
            <person name="Jogler C."/>
        </authorList>
    </citation>
    <scope>NUCLEOTIDE SEQUENCE [LARGE SCALE GENOMIC DNA]</scope>
    <source>
        <strain evidence="4 5">Pla108</strain>
    </source>
</reference>
<keyword evidence="2 4" id="KW-0067">ATP-binding</keyword>
<dbReference type="EC" id="3.6.3.-" evidence="4"/>
<organism evidence="4 5">
    <name type="scientific">Botrimarina colliarenosi</name>
    <dbReference type="NCBI Taxonomy" id="2528001"/>
    <lineage>
        <taxon>Bacteria</taxon>
        <taxon>Pseudomonadati</taxon>
        <taxon>Planctomycetota</taxon>
        <taxon>Planctomycetia</taxon>
        <taxon>Pirellulales</taxon>
        <taxon>Lacipirellulaceae</taxon>
        <taxon>Botrimarina</taxon>
    </lineage>
</organism>